<reference evidence="5" key="2">
    <citation type="submission" date="2017-02" db="EMBL/GenBank/DDBJ databases">
        <title>Sunflower complete genome.</title>
        <authorList>
            <person name="Langlade N."/>
            <person name="Munos S."/>
        </authorList>
    </citation>
    <scope>NUCLEOTIDE SEQUENCE [LARGE SCALE GENOMIC DNA]</scope>
    <source>
        <tissue evidence="5">Leaves</tissue>
    </source>
</reference>
<dbReference type="Gene3D" id="3.30.559.10">
    <property type="entry name" value="Chloramphenicol acetyltransferase-like domain"/>
    <property type="match status" value="2"/>
</dbReference>
<dbReference type="InParanoid" id="A0A251TSE5"/>
<dbReference type="Pfam" id="PF02458">
    <property type="entry name" value="Transferase"/>
    <property type="match status" value="1"/>
</dbReference>
<dbReference type="Gramene" id="mRNA:HanXRQr2_Chr09g0365811">
    <property type="protein sequence ID" value="CDS:HanXRQr2_Chr09g0365811.1"/>
    <property type="gene ID" value="HanXRQr2_Chr09g0365811"/>
</dbReference>
<keyword evidence="6" id="KW-1185">Reference proteome</keyword>
<gene>
    <name evidence="5" type="primary">VINSY</name>
    <name evidence="5" type="ORF">HannXRQ_Chr09g0240521</name>
    <name evidence="4" type="ORF">HanXRQr2_Chr09g0365811</name>
</gene>
<name>A0A251TSE5_HELAN</name>
<evidence type="ECO:0000256" key="3">
    <source>
        <dbReference type="ARBA" id="ARBA00023315"/>
    </source>
</evidence>
<dbReference type="GO" id="GO:0050636">
    <property type="term" value="F:vinorine synthase activity"/>
    <property type="evidence" value="ECO:0007669"/>
    <property type="project" value="UniProtKB-EC"/>
</dbReference>
<organism evidence="5 6">
    <name type="scientific">Helianthus annuus</name>
    <name type="common">Common sunflower</name>
    <dbReference type="NCBI Taxonomy" id="4232"/>
    <lineage>
        <taxon>Eukaryota</taxon>
        <taxon>Viridiplantae</taxon>
        <taxon>Streptophyta</taxon>
        <taxon>Embryophyta</taxon>
        <taxon>Tracheophyta</taxon>
        <taxon>Spermatophyta</taxon>
        <taxon>Magnoliopsida</taxon>
        <taxon>eudicotyledons</taxon>
        <taxon>Gunneridae</taxon>
        <taxon>Pentapetalae</taxon>
        <taxon>asterids</taxon>
        <taxon>campanulids</taxon>
        <taxon>Asterales</taxon>
        <taxon>Asteraceae</taxon>
        <taxon>Asteroideae</taxon>
        <taxon>Heliantheae alliance</taxon>
        <taxon>Heliantheae</taxon>
        <taxon>Helianthus</taxon>
    </lineage>
</organism>
<accession>A0A251TSE5</accession>
<dbReference type="AlphaFoldDB" id="A0A251TSE5"/>
<reference evidence="4 6" key="1">
    <citation type="journal article" date="2017" name="Nature">
        <title>The sunflower genome provides insights into oil metabolism, flowering and Asterid evolution.</title>
        <authorList>
            <person name="Badouin H."/>
            <person name="Gouzy J."/>
            <person name="Grassa C.J."/>
            <person name="Murat F."/>
            <person name="Staton S.E."/>
            <person name="Cottret L."/>
            <person name="Lelandais-Briere C."/>
            <person name="Owens G.L."/>
            <person name="Carrere S."/>
            <person name="Mayjonade B."/>
            <person name="Legrand L."/>
            <person name="Gill N."/>
            <person name="Kane N.C."/>
            <person name="Bowers J.E."/>
            <person name="Hubner S."/>
            <person name="Bellec A."/>
            <person name="Berard A."/>
            <person name="Berges H."/>
            <person name="Blanchet N."/>
            <person name="Boniface M.C."/>
            <person name="Brunel D."/>
            <person name="Catrice O."/>
            <person name="Chaidir N."/>
            <person name="Claudel C."/>
            <person name="Donnadieu C."/>
            <person name="Faraut T."/>
            <person name="Fievet G."/>
            <person name="Helmstetter N."/>
            <person name="King M."/>
            <person name="Knapp S.J."/>
            <person name="Lai Z."/>
            <person name="Le Paslier M.C."/>
            <person name="Lippi Y."/>
            <person name="Lorenzon L."/>
            <person name="Mandel J.R."/>
            <person name="Marage G."/>
            <person name="Marchand G."/>
            <person name="Marquand E."/>
            <person name="Bret-Mestries E."/>
            <person name="Morien E."/>
            <person name="Nambeesan S."/>
            <person name="Nguyen T."/>
            <person name="Pegot-Espagnet P."/>
            <person name="Pouilly N."/>
            <person name="Raftis F."/>
            <person name="Sallet E."/>
            <person name="Schiex T."/>
            <person name="Thomas J."/>
            <person name="Vandecasteele C."/>
            <person name="Vares D."/>
            <person name="Vear F."/>
            <person name="Vautrin S."/>
            <person name="Crespi M."/>
            <person name="Mangin B."/>
            <person name="Burke J.M."/>
            <person name="Salse J."/>
            <person name="Munos S."/>
            <person name="Vincourt P."/>
            <person name="Rieseberg L.H."/>
            <person name="Langlade N.B."/>
        </authorList>
    </citation>
    <scope>NUCLEOTIDE SEQUENCE [LARGE SCALE GENOMIC DNA]</scope>
    <source>
        <strain evidence="6">cv. SF193</strain>
        <tissue evidence="4">Leaves</tissue>
    </source>
</reference>
<evidence type="ECO:0000313" key="6">
    <source>
        <dbReference type="Proteomes" id="UP000215914"/>
    </source>
</evidence>
<evidence type="ECO:0000313" key="5">
    <source>
        <dbReference type="EMBL" id="OTG13653.1"/>
    </source>
</evidence>
<evidence type="ECO:0000313" key="4">
    <source>
        <dbReference type="EMBL" id="KAF5789007.1"/>
    </source>
</evidence>
<proteinExistence type="inferred from homology"/>
<dbReference type="EMBL" id="CM007898">
    <property type="protein sequence ID" value="OTG13653.1"/>
    <property type="molecule type" value="Genomic_DNA"/>
</dbReference>
<dbReference type="EC" id="2.3.1.160" evidence="4"/>
<dbReference type="InterPro" id="IPR023213">
    <property type="entry name" value="CAT-like_dom_sf"/>
</dbReference>
<protein>
    <submittedName>
        <fullName evidence="4 5">Vinorine synthase</fullName>
        <ecNumber evidence="4">2.3.1.160</ecNumber>
    </submittedName>
</protein>
<dbReference type="Proteomes" id="UP000215914">
    <property type="component" value="Chromosome 9"/>
</dbReference>
<dbReference type="EMBL" id="MNCJ02000324">
    <property type="protein sequence ID" value="KAF5789007.1"/>
    <property type="molecule type" value="Genomic_DNA"/>
</dbReference>
<dbReference type="OMA" id="ITYANAR"/>
<keyword evidence="2 4" id="KW-0808">Transferase</keyword>
<reference evidence="4" key="3">
    <citation type="submission" date="2020-06" db="EMBL/GenBank/DDBJ databases">
        <title>Helianthus annuus Genome sequencing and assembly Release 2.</title>
        <authorList>
            <person name="Gouzy J."/>
            <person name="Langlade N."/>
            <person name="Munos S."/>
        </authorList>
    </citation>
    <scope>NUCLEOTIDE SEQUENCE</scope>
    <source>
        <tissue evidence="4">Leaves</tissue>
    </source>
</reference>
<evidence type="ECO:0000256" key="2">
    <source>
        <dbReference type="ARBA" id="ARBA00022679"/>
    </source>
</evidence>
<sequence>MEITKDVSKFVKPLTPTSSTLRKYTISFFDDIQPNMNVPLILYYSTPYKEQNDVQTNILNHLEISLSKTLVEFYPLAGRYMGSFIDCSDQGALYIQAKAKFQLSEFLDLASELKLSMLHDFLPCDPGKPGEVDDPLLFVKVTTFECGGVAIGMCISHKFADMATFCTFVDNWATKSRKIDKDESNSKKYSPVFSSTHYLPTLNLLNDEVVVDSNEVMNNCVLRVFSFKGSTITKLREKIMSKDNINIVTHRPSKVQLIVALLWKALVDMDKANGKSKASFVMQAVNLRDKIVPMAPDNFCGNFITYANARIELSESDQIDLQVLVKLLHDSTNKIRSNYAKALTHIVEKDYDVLSRPILEMCQSITDPDVTCYAFSSWCKFSFYTADFGWGIPAWRSTTRVGFPHRVVMMDDEEGDGVDAWVQLDRKQMCELEKDPNIQAYKV</sequence>
<keyword evidence="3 4" id="KW-0012">Acyltransferase</keyword>
<comment type="similarity">
    <text evidence="1">Belongs to the plant acyltransferase family.</text>
</comment>
<dbReference type="PANTHER" id="PTHR31623">
    <property type="entry name" value="F21J9.9"/>
    <property type="match status" value="1"/>
</dbReference>
<dbReference type="PANTHER" id="PTHR31623:SF124">
    <property type="entry name" value="VINORINE SYNTHASE-RELATED"/>
    <property type="match status" value="1"/>
</dbReference>
<evidence type="ECO:0000256" key="1">
    <source>
        <dbReference type="ARBA" id="ARBA00009861"/>
    </source>
</evidence>